<dbReference type="Pfam" id="PF00569">
    <property type="entry name" value="ZZ"/>
    <property type="match status" value="1"/>
</dbReference>
<keyword evidence="12" id="KW-1185">Reference proteome</keyword>
<dbReference type="GeneID" id="8233637"/>
<evidence type="ECO:0000256" key="3">
    <source>
        <dbReference type="ARBA" id="ARBA00022771"/>
    </source>
</evidence>
<dbReference type="InterPro" id="IPR052260">
    <property type="entry name" value="Autophagy_Rcpt_SigReg"/>
</dbReference>
<dbReference type="PANTHER" id="PTHR15090">
    <property type="entry name" value="SEQUESTOSOME 1-RELATED"/>
    <property type="match status" value="1"/>
</dbReference>
<dbReference type="PROSITE" id="PS50135">
    <property type="entry name" value="ZF_ZZ_2"/>
    <property type="match status" value="1"/>
</dbReference>
<evidence type="ECO:0000256" key="5">
    <source>
        <dbReference type="ARBA" id="ARBA00023242"/>
    </source>
</evidence>
<dbReference type="Proteomes" id="UP000009046">
    <property type="component" value="Unassembled WGS sequence"/>
</dbReference>
<dbReference type="InterPro" id="IPR000433">
    <property type="entry name" value="Znf_ZZ"/>
</dbReference>
<organism>
    <name type="scientific">Pediculus humanus subsp. corporis</name>
    <name type="common">Body louse</name>
    <dbReference type="NCBI Taxonomy" id="121224"/>
    <lineage>
        <taxon>Eukaryota</taxon>
        <taxon>Metazoa</taxon>
        <taxon>Ecdysozoa</taxon>
        <taxon>Arthropoda</taxon>
        <taxon>Hexapoda</taxon>
        <taxon>Insecta</taxon>
        <taxon>Pterygota</taxon>
        <taxon>Neoptera</taxon>
        <taxon>Paraneoptera</taxon>
        <taxon>Psocodea</taxon>
        <taxon>Troctomorpha</taxon>
        <taxon>Phthiraptera</taxon>
        <taxon>Anoplura</taxon>
        <taxon>Pediculidae</taxon>
        <taxon>Pediculus</taxon>
    </lineage>
</organism>
<reference evidence="10" key="1">
    <citation type="submission" date="2007-04" db="EMBL/GenBank/DDBJ databases">
        <title>Annotation of Pediculus humanus corporis strain USDA.</title>
        <authorList>
            <person name="Kirkness E."/>
            <person name="Hannick L."/>
            <person name="Hass B."/>
            <person name="Bruggner R."/>
            <person name="Lawson D."/>
            <person name="Bidwell S."/>
            <person name="Joardar V."/>
            <person name="Caler E."/>
            <person name="Walenz B."/>
            <person name="Inman J."/>
            <person name="Schobel S."/>
            <person name="Galinsky K."/>
            <person name="Amedeo P."/>
            <person name="Strausberg R."/>
        </authorList>
    </citation>
    <scope>NUCLEOTIDE SEQUENCE</scope>
    <source>
        <strain evidence="10">USDA</strain>
    </source>
</reference>
<dbReference type="GO" id="GO:0044753">
    <property type="term" value="C:amphisome"/>
    <property type="evidence" value="ECO:0007669"/>
    <property type="project" value="TreeGrafter"/>
</dbReference>
<dbReference type="Gene3D" id="3.30.60.90">
    <property type="match status" value="1"/>
</dbReference>
<name>E0VQ63_PEDHC</name>
<dbReference type="AlphaFoldDB" id="E0VQ63"/>
<dbReference type="EMBL" id="AAZO01004335">
    <property type="status" value="NOT_ANNOTATED_CDS"/>
    <property type="molecule type" value="Genomic_DNA"/>
</dbReference>
<reference evidence="11" key="3">
    <citation type="submission" date="2021-02" db="UniProtKB">
        <authorList>
            <consortium name="EnsemblMetazoa"/>
        </authorList>
    </citation>
    <scope>IDENTIFICATION</scope>
    <source>
        <strain evidence="11">USDA</strain>
    </source>
</reference>
<evidence type="ECO:0000259" key="8">
    <source>
        <dbReference type="PROSITE" id="PS50030"/>
    </source>
</evidence>
<evidence type="ECO:0000256" key="6">
    <source>
        <dbReference type="PROSITE-ProRule" id="PRU00228"/>
    </source>
</evidence>
<dbReference type="Gene3D" id="1.10.8.10">
    <property type="entry name" value="DNA helicase RuvA subunit, C-terminal domain"/>
    <property type="match status" value="1"/>
</dbReference>
<comment type="subcellular location">
    <subcellularLocation>
        <location evidence="1">Nucleus</location>
    </subcellularLocation>
</comment>
<feature type="region of interest" description="Disordered" evidence="7">
    <location>
        <begin position="261"/>
        <end position="284"/>
    </location>
</feature>
<evidence type="ECO:0000259" key="9">
    <source>
        <dbReference type="PROSITE" id="PS50135"/>
    </source>
</evidence>
<evidence type="ECO:0000313" key="10">
    <source>
        <dbReference type="EMBL" id="EEB15519.1"/>
    </source>
</evidence>
<feature type="region of interest" description="Disordered" evidence="7">
    <location>
        <begin position="309"/>
        <end position="399"/>
    </location>
</feature>
<dbReference type="InParanoid" id="E0VQ63"/>
<feature type="domain" description="UBA" evidence="8">
    <location>
        <begin position="397"/>
        <end position="439"/>
    </location>
</feature>
<dbReference type="InterPro" id="IPR009060">
    <property type="entry name" value="UBA-like_sf"/>
</dbReference>
<dbReference type="PROSITE" id="PS01357">
    <property type="entry name" value="ZF_ZZ_1"/>
    <property type="match status" value="1"/>
</dbReference>
<evidence type="ECO:0000313" key="12">
    <source>
        <dbReference type="Proteomes" id="UP000009046"/>
    </source>
</evidence>
<dbReference type="GO" id="GO:0005080">
    <property type="term" value="F:protein kinase C binding"/>
    <property type="evidence" value="ECO:0007669"/>
    <property type="project" value="TreeGrafter"/>
</dbReference>
<feature type="compositionally biased region" description="Basic and acidic residues" evidence="7">
    <location>
        <begin position="334"/>
        <end position="361"/>
    </location>
</feature>
<dbReference type="GO" id="GO:0070530">
    <property type="term" value="F:K63-linked polyubiquitin modification-dependent protein binding"/>
    <property type="evidence" value="ECO:0007669"/>
    <property type="project" value="TreeGrafter"/>
</dbReference>
<dbReference type="FunFam" id="3.30.60.90:FF:000016">
    <property type="entry name" value="Refractory to sigma P"/>
    <property type="match status" value="1"/>
</dbReference>
<evidence type="ECO:0000256" key="1">
    <source>
        <dbReference type="ARBA" id="ARBA00004123"/>
    </source>
</evidence>
<feature type="domain" description="ZZ-type" evidence="9">
    <location>
        <begin position="112"/>
        <end position="162"/>
    </location>
</feature>
<dbReference type="VEuPathDB" id="VectorBase:PHUM372150"/>
<dbReference type="InterPro" id="IPR015940">
    <property type="entry name" value="UBA"/>
</dbReference>
<dbReference type="InterPro" id="IPR043145">
    <property type="entry name" value="Znf_ZZ_sf"/>
</dbReference>
<dbReference type="SUPFAM" id="SSF54277">
    <property type="entry name" value="CAD &amp; PB1 domains"/>
    <property type="match status" value="1"/>
</dbReference>
<gene>
    <name evidence="11" type="primary">8233637</name>
    <name evidence="10" type="ORF">Phum_PHUM372150</name>
</gene>
<evidence type="ECO:0000256" key="2">
    <source>
        <dbReference type="ARBA" id="ARBA00022723"/>
    </source>
</evidence>
<dbReference type="GO" id="GO:0008270">
    <property type="term" value="F:zinc ion binding"/>
    <property type="evidence" value="ECO:0007669"/>
    <property type="project" value="UniProtKB-KW"/>
</dbReference>
<accession>E0VQ63</accession>
<dbReference type="GO" id="GO:0000423">
    <property type="term" value="P:mitophagy"/>
    <property type="evidence" value="ECO:0007669"/>
    <property type="project" value="TreeGrafter"/>
</dbReference>
<feature type="compositionally biased region" description="Basic and acidic residues" evidence="7">
    <location>
        <begin position="316"/>
        <end position="326"/>
    </location>
</feature>
<dbReference type="RefSeq" id="XP_002428257.1">
    <property type="nucleotide sequence ID" value="XM_002428212.1"/>
</dbReference>
<dbReference type="SMART" id="SM00291">
    <property type="entry name" value="ZnF_ZZ"/>
    <property type="match status" value="1"/>
</dbReference>
<dbReference type="CDD" id="cd02340">
    <property type="entry name" value="ZZ_NBR1_like"/>
    <property type="match status" value="1"/>
</dbReference>
<dbReference type="HOGENOM" id="CLU_038011_1_0_1"/>
<dbReference type="GO" id="GO:0007032">
    <property type="term" value="P:endosome organization"/>
    <property type="evidence" value="ECO:0007669"/>
    <property type="project" value="TreeGrafter"/>
</dbReference>
<protein>
    <submittedName>
        <fullName evidence="10 11">Sequestosome-1, putative</fullName>
    </submittedName>
</protein>
<evidence type="ECO:0000256" key="4">
    <source>
        <dbReference type="ARBA" id="ARBA00022833"/>
    </source>
</evidence>
<dbReference type="EnsemblMetazoa" id="PHUM372150-RA">
    <property type="protein sequence ID" value="PHUM372150-PA"/>
    <property type="gene ID" value="PHUM372150"/>
</dbReference>
<proteinExistence type="predicted"/>
<dbReference type="SUPFAM" id="SSF57850">
    <property type="entry name" value="RING/U-box"/>
    <property type="match status" value="1"/>
</dbReference>
<dbReference type="CDD" id="cd14320">
    <property type="entry name" value="UBA_SQSTM"/>
    <property type="match status" value="1"/>
</dbReference>
<dbReference type="PANTHER" id="PTHR15090:SF0">
    <property type="entry name" value="SEQUESTOSOME-1"/>
    <property type="match status" value="1"/>
</dbReference>
<keyword evidence="4" id="KW-0862">Zinc</keyword>
<feature type="compositionally biased region" description="Basic and acidic residues" evidence="7">
    <location>
        <begin position="261"/>
        <end position="271"/>
    </location>
</feature>
<dbReference type="GO" id="GO:0035973">
    <property type="term" value="P:aggrephagy"/>
    <property type="evidence" value="ECO:0007669"/>
    <property type="project" value="TreeGrafter"/>
</dbReference>
<dbReference type="GO" id="GO:0016235">
    <property type="term" value="C:aggresome"/>
    <property type="evidence" value="ECO:0007669"/>
    <property type="project" value="TreeGrafter"/>
</dbReference>
<evidence type="ECO:0000256" key="7">
    <source>
        <dbReference type="SAM" id="MobiDB-lite"/>
    </source>
</evidence>
<keyword evidence="5" id="KW-0539">Nucleus</keyword>
<dbReference type="Gene3D" id="3.10.20.90">
    <property type="entry name" value="Phosphatidylinositol 3-kinase Catalytic Subunit, Chain A, domain 1"/>
    <property type="match status" value="1"/>
</dbReference>
<dbReference type="eggNOG" id="KOG4582">
    <property type="taxonomic scope" value="Eukaryota"/>
</dbReference>
<dbReference type="Pfam" id="PF16577">
    <property type="entry name" value="UBA_5"/>
    <property type="match status" value="1"/>
</dbReference>
<keyword evidence="2" id="KW-0479">Metal-binding</keyword>
<dbReference type="InterPro" id="IPR000270">
    <property type="entry name" value="PB1_dom"/>
</dbReference>
<keyword evidence="3 6" id="KW-0863">Zinc-finger</keyword>
<dbReference type="FunCoup" id="E0VQ63">
    <property type="interactions" value="85"/>
</dbReference>
<reference evidence="10" key="2">
    <citation type="submission" date="2007-04" db="EMBL/GenBank/DDBJ databases">
        <title>The genome of the human body louse.</title>
        <authorList>
            <consortium name="The Human Body Louse Genome Consortium"/>
            <person name="Kirkness E."/>
            <person name="Walenz B."/>
            <person name="Hass B."/>
            <person name="Bruggner R."/>
            <person name="Strausberg R."/>
        </authorList>
    </citation>
    <scope>NUCLEOTIDE SEQUENCE</scope>
    <source>
        <strain evidence="10">USDA</strain>
    </source>
</reference>
<dbReference type="STRING" id="121224.E0VQ63"/>
<feature type="compositionally biased region" description="Low complexity" evidence="7">
    <location>
        <begin position="369"/>
        <end position="385"/>
    </location>
</feature>
<dbReference type="InterPro" id="IPR033741">
    <property type="entry name" value="SQSTM_UBA"/>
</dbReference>
<evidence type="ECO:0000313" key="11">
    <source>
        <dbReference type="EnsemblMetazoa" id="PHUM372150-PA"/>
    </source>
</evidence>
<dbReference type="FunFam" id="3.10.20.90:FF:000320">
    <property type="entry name" value="Predicted protein"/>
    <property type="match status" value="1"/>
</dbReference>
<dbReference type="KEGG" id="phu:Phum_PHUM372150"/>
<dbReference type="SUPFAM" id="SSF46934">
    <property type="entry name" value="UBA-like"/>
    <property type="match status" value="1"/>
</dbReference>
<sequence>MENQLVAYKVYINTENGQKPEVRRFEVSKNLAFDFLHIKQKIVQFFPTIANETFSVYWIDEDGDEISISSDVELETALLETKSDVKKLYVKVNHSNSDHFYTSENDNLNAWHPVIICDSCDNKVKGFRYKCLVCPDYDLCSSCEKTSLHSEHPMIRLSDAYVLDRRTLYKLMKFFSSHKSDDLKQNSHHNKKKSFKCTNSEFCKKEKYEKSNSNPKTENLNGSGCRRHHGFGKWKTFNVDVCKQLIEEYLPYLDPVYFESETDKKENKQKNSDASNNTEEPPHINYLRNIGKTITSILDPLGIDVDIDVKPSSSKGNEKMKEETKVSSDTSTSTEDKKESTIKISPEKSSYESKVDIKPESVNKNTNFSKEQPSSSSESNKSQKSIYPDLRQDTSSSHIEEMLEKMLEMGFDNEGGWLTHLLKAKNGDIDQVLKVLAPHK</sequence>
<dbReference type="OMA" id="NCNGWLT"/>
<dbReference type="GO" id="GO:0005634">
    <property type="term" value="C:nucleus"/>
    <property type="evidence" value="ECO:0007669"/>
    <property type="project" value="UniProtKB-SubCell"/>
</dbReference>
<dbReference type="EMBL" id="DS235389">
    <property type="protein sequence ID" value="EEB15519.1"/>
    <property type="molecule type" value="Genomic_DNA"/>
</dbReference>
<dbReference type="OrthoDB" id="441278at2759"/>
<dbReference type="CTD" id="8233637"/>
<dbReference type="Pfam" id="PF00564">
    <property type="entry name" value="PB1"/>
    <property type="match status" value="1"/>
</dbReference>
<dbReference type="PROSITE" id="PS50030">
    <property type="entry name" value="UBA"/>
    <property type="match status" value="1"/>
</dbReference>